<dbReference type="KEGG" id="frf:LO80_07235"/>
<dbReference type="Proteomes" id="UP000029672">
    <property type="component" value="Chromosome"/>
</dbReference>
<organism evidence="2 3">
    <name type="scientific">Candidatus Francisella endociliophora</name>
    <dbReference type="NCBI Taxonomy" id="653937"/>
    <lineage>
        <taxon>Bacteria</taxon>
        <taxon>Pseudomonadati</taxon>
        <taxon>Pseudomonadota</taxon>
        <taxon>Gammaproteobacteria</taxon>
        <taxon>Thiotrichales</taxon>
        <taxon>Francisellaceae</taxon>
        <taxon>Francisella</taxon>
    </lineage>
</organism>
<dbReference type="HOGENOM" id="CLU_1793636_0_0_6"/>
<sequence>MKKLKLISTSIIAISALTSCSNNASLSNDLNNTGDSIVRFVNGTFSAEIYNTSVQSVYNATLLTLNNNGIYTISNNTENDKSAEINGTYTVDKNFFNDSGKEKFNIQIINKQEGTVGIFIKLGKLGDKQASVDLLATIRSNLGM</sequence>
<gene>
    <name evidence="2" type="ORF">LO80_07235</name>
</gene>
<dbReference type="Pfam" id="PF12092">
    <property type="entry name" value="DUF3568"/>
    <property type="match status" value="1"/>
</dbReference>
<evidence type="ECO:0008006" key="4">
    <source>
        <dbReference type="Google" id="ProtNLM"/>
    </source>
</evidence>
<protein>
    <recommendedName>
        <fullName evidence="4">DUF3568 domain-containing protein</fullName>
    </recommendedName>
</protein>
<dbReference type="AlphaFoldDB" id="A0A097EQD5"/>
<accession>A0A097EQD5</accession>
<dbReference type="STRING" id="1547445.LO80_07235"/>
<feature type="signal peptide" evidence="1">
    <location>
        <begin position="1"/>
        <end position="24"/>
    </location>
</feature>
<dbReference type="InterPro" id="IPR021952">
    <property type="entry name" value="Flpp3-like"/>
</dbReference>
<name>A0A097EQD5_9GAMM</name>
<dbReference type="PROSITE" id="PS51257">
    <property type="entry name" value="PROKAR_LIPOPROTEIN"/>
    <property type="match status" value="1"/>
</dbReference>
<evidence type="ECO:0000313" key="3">
    <source>
        <dbReference type="Proteomes" id="UP000029672"/>
    </source>
</evidence>
<evidence type="ECO:0000256" key="1">
    <source>
        <dbReference type="SAM" id="SignalP"/>
    </source>
</evidence>
<reference evidence="2 3" key="1">
    <citation type="submission" date="2014-10" db="EMBL/GenBank/DDBJ databases">
        <title>Whole genome sequence of Francisella endociliophora strain FSC1006, isolated from a laboratory culture of the marine ciliate Euplotes raikovi.</title>
        <authorList>
            <person name="Granberg M."/>
            <person name="Backman S."/>
            <person name="Lundmark E."/>
            <person name="Nilsson E."/>
            <person name="Karlsson E."/>
            <person name="Thelaus J."/>
            <person name="Ohrman C."/>
            <person name="Larkeryd A."/>
            <person name="Stenberg P."/>
        </authorList>
    </citation>
    <scope>NUCLEOTIDE SEQUENCE [LARGE SCALE GENOMIC DNA]</scope>
    <source>
        <strain evidence="2 3">FSC1006</strain>
    </source>
</reference>
<evidence type="ECO:0000313" key="2">
    <source>
        <dbReference type="EMBL" id="AIT09780.1"/>
    </source>
</evidence>
<dbReference type="EMBL" id="CP009574">
    <property type="protein sequence ID" value="AIT09780.1"/>
    <property type="molecule type" value="Genomic_DNA"/>
</dbReference>
<keyword evidence="3" id="KW-1185">Reference proteome</keyword>
<proteinExistence type="predicted"/>
<dbReference type="RefSeq" id="WP_040010014.1">
    <property type="nucleotide sequence ID" value="NZ_CP009574.1"/>
</dbReference>
<keyword evidence="1" id="KW-0732">Signal</keyword>
<feature type="chain" id="PRO_5001934353" description="DUF3568 domain-containing protein" evidence="1">
    <location>
        <begin position="25"/>
        <end position="144"/>
    </location>
</feature>
<dbReference type="OrthoDB" id="5604524at2"/>